<evidence type="ECO:0000313" key="4">
    <source>
        <dbReference type="Proteomes" id="UP000037460"/>
    </source>
</evidence>
<protein>
    <submittedName>
        <fullName evidence="3">Uncharacterized protein</fullName>
    </submittedName>
</protein>
<evidence type="ECO:0000313" key="3">
    <source>
        <dbReference type="EMBL" id="KOO53375.1"/>
    </source>
</evidence>
<proteinExistence type="predicted"/>
<name>A0A0M0LQN4_9EUKA</name>
<dbReference type="Proteomes" id="UP000037460">
    <property type="component" value="Unassembled WGS sequence"/>
</dbReference>
<feature type="non-terminal residue" evidence="3">
    <location>
        <position position="384"/>
    </location>
</feature>
<gene>
    <name evidence="3" type="ORF">Ctob_016077</name>
</gene>
<dbReference type="EMBL" id="JWZX01000260">
    <property type="protein sequence ID" value="KOO53375.1"/>
    <property type="molecule type" value="Genomic_DNA"/>
</dbReference>
<keyword evidence="4" id="KW-1185">Reference proteome</keyword>
<organism evidence="3 4">
    <name type="scientific">Chrysochromulina tobinii</name>
    <dbReference type="NCBI Taxonomy" id="1460289"/>
    <lineage>
        <taxon>Eukaryota</taxon>
        <taxon>Haptista</taxon>
        <taxon>Haptophyta</taxon>
        <taxon>Prymnesiophyceae</taxon>
        <taxon>Prymnesiales</taxon>
        <taxon>Chrysochromulinaceae</taxon>
        <taxon>Chrysochromulina</taxon>
    </lineage>
</organism>
<feature type="coiled-coil region" evidence="1">
    <location>
        <begin position="127"/>
        <end position="185"/>
    </location>
</feature>
<feature type="coiled-coil region" evidence="1">
    <location>
        <begin position="224"/>
        <end position="265"/>
    </location>
</feature>
<feature type="region of interest" description="Disordered" evidence="2">
    <location>
        <begin position="1"/>
        <end position="25"/>
    </location>
</feature>
<evidence type="ECO:0000256" key="2">
    <source>
        <dbReference type="SAM" id="MobiDB-lite"/>
    </source>
</evidence>
<evidence type="ECO:0000256" key="1">
    <source>
        <dbReference type="SAM" id="Coils"/>
    </source>
</evidence>
<keyword evidence="1" id="KW-0175">Coiled coil</keyword>
<dbReference type="AlphaFoldDB" id="A0A0M0LQN4"/>
<accession>A0A0M0LQN4</accession>
<feature type="coiled-coil region" evidence="1">
    <location>
        <begin position="291"/>
        <end position="325"/>
    </location>
</feature>
<comment type="caution">
    <text evidence="3">The sequence shown here is derived from an EMBL/GenBank/DDBJ whole genome shotgun (WGS) entry which is preliminary data.</text>
</comment>
<reference evidence="4" key="1">
    <citation type="journal article" date="2015" name="PLoS Genet.">
        <title>Genome Sequence and Transcriptome Analyses of Chrysochromulina tobin: Metabolic Tools for Enhanced Algal Fitness in the Prominent Order Prymnesiales (Haptophyceae).</title>
        <authorList>
            <person name="Hovde B.T."/>
            <person name="Deodato C.R."/>
            <person name="Hunsperger H.M."/>
            <person name="Ryken S.A."/>
            <person name="Yost W."/>
            <person name="Jha R.K."/>
            <person name="Patterson J."/>
            <person name="Monnat R.J. Jr."/>
            <person name="Barlow S.B."/>
            <person name="Starkenburg S.R."/>
            <person name="Cattolico R.A."/>
        </authorList>
    </citation>
    <scope>NUCLEOTIDE SEQUENCE</scope>
    <source>
        <strain evidence="4">CCMP291</strain>
    </source>
</reference>
<sequence>MSPLGRRRKEQAAMAESPPPDAPSMQLEARCKALLESALEEYAVDKTATRMAETFSRALLQAADELFGKVAEAHREQLKTQAQFFEIKLSHSRKASQMTLKEKLTTLESSHSRHLVETVQSVQAGGNEALEKMNSELEAERAKVQQLLTKLSLAEGDVQRFITQYRATDAKAKAAAAELARAQADLQAAGALLHDATKASGTNAKASGTKVVSSASSSSEASIAEQLRRLLDATGETISKLERRLAEQERAYADAQRELSALARGPDGLQEELRTARRQRDEIASSLADCREMAEAAAVGAARELERLQSESSRLHMELEQLRVAGLVLVRELGVAERAWHEAVATFGAFQREASAREHAWQTEAERLQRACDVQAALQLETRQ</sequence>